<dbReference type="Proteomes" id="UP000503144">
    <property type="component" value="Chromosome"/>
</dbReference>
<accession>A0AAE7D935</accession>
<dbReference type="Gene3D" id="3.30.420.40">
    <property type="match status" value="2"/>
</dbReference>
<keyword evidence="3 6" id="KW-0418">Kinase</keyword>
<dbReference type="PANTHER" id="PTHR10196">
    <property type="entry name" value="SUGAR KINASE"/>
    <property type="match status" value="1"/>
</dbReference>
<evidence type="ECO:0000256" key="1">
    <source>
        <dbReference type="ARBA" id="ARBA00009156"/>
    </source>
</evidence>
<dbReference type="GO" id="GO:0004856">
    <property type="term" value="F:D-xylulokinase activity"/>
    <property type="evidence" value="ECO:0007669"/>
    <property type="project" value="TreeGrafter"/>
</dbReference>
<keyword evidence="2" id="KW-0808">Transferase</keyword>
<dbReference type="InterPro" id="IPR043129">
    <property type="entry name" value="ATPase_NBD"/>
</dbReference>
<keyword evidence="9" id="KW-1185">Reference proteome</keyword>
<feature type="domain" description="Carbohydrate kinase FGGY C-terminal" evidence="5">
    <location>
        <begin position="246"/>
        <end position="421"/>
    </location>
</feature>
<evidence type="ECO:0000259" key="5">
    <source>
        <dbReference type="Pfam" id="PF21546"/>
    </source>
</evidence>
<protein>
    <submittedName>
        <fullName evidence="6">Carbohydrate kinase</fullName>
    </submittedName>
</protein>
<dbReference type="CDD" id="cd07772">
    <property type="entry name" value="ASKHA_NBD_FGGY_NaCK-like"/>
    <property type="match status" value="1"/>
</dbReference>
<evidence type="ECO:0000259" key="4">
    <source>
        <dbReference type="Pfam" id="PF00370"/>
    </source>
</evidence>
<dbReference type="AlphaFoldDB" id="A0AAE7D935"/>
<dbReference type="PANTHER" id="PTHR10196:SF57">
    <property type="entry name" value="XYLULOSE KINASE"/>
    <property type="match status" value="1"/>
</dbReference>
<name>A0AAE7D935_9BACT</name>
<evidence type="ECO:0000313" key="6">
    <source>
        <dbReference type="EMBL" id="QJB33450.1"/>
    </source>
</evidence>
<dbReference type="InterPro" id="IPR049382">
    <property type="entry name" value="FGGY_C_2"/>
</dbReference>
<reference evidence="8 9" key="1">
    <citation type="submission" date="2020-04" db="EMBL/GenBank/DDBJ databases">
        <authorList>
            <person name="Kittiwongwattana C."/>
        </authorList>
    </citation>
    <scope>NUCLEOTIDE SEQUENCE [LARGE SCALE GENOMIC DNA]</scope>
    <source>
        <strain evidence="7 9">1303</strain>
        <strain evidence="8">1310</strain>
    </source>
</reference>
<dbReference type="GO" id="GO:0005829">
    <property type="term" value="C:cytosol"/>
    <property type="evidence" value="ECO:0007669"/>
    <property type="project" value="TreeGrafter"/>
</dbReference>
<organism evidence="6 8">
    <name type="scientific">Chitinophaga oryzae</name>
    <dbReference type="NCBI Taxonomy" id="2725414"/>
    <lineage>
        <taxon>Bacteria</taxon>
        <taxon>Pseudomonadati</taxon>
        <taxon>Bacteroidota</taxon>
        <taxon>Chitinophagia</taxon>
        <taxon>Chitinophagales</taxon>
        <taxon>Chitinophagaceae</taxon>
        <taxon>Chitinophaga</taxon>
    </lineage>
</organism>
<evidence type="ECO:0000313" key="9">
    <source>
        <dbReference type="Proteomes" id="UP000503144"/>
    </source>
</evidence>
<dbReference type="SUPFAM" id="SSF53067">
    <property type="entry name" value="Actin-like ATPase domain"/>
    <property type="match status" value="2"/>
</dbReference>
<evidence type="ECO:0000256" key="2">
    <source>
        <dbReference type="ARBA" id="ARBA00022679"/>
    </source>
</evidence>
<dbReference type="Proteomes" id="UP000502421">
    <property type="component" value="Chromosome"/>
</dbReference>
<dbReference type="InterPro" id="IPR018484">
    <property type="entry name" value="FGGY_N"/>
</dbReference>
<proteinExistence type="inferred from homology"/>
<evidence type="ECO:0000256" key="3">
    <source>
        <dbReference type="ARBA" id="ARBA00022777"/>
    </source>
</evidence>
<sequence>MPVPVIAVFDIGKTNKKLLLLNEQYHIVFEQQTCMQETTDDTGDPCEDLPLLINNMRQQLAAVLTMTDVEIKAVNVSAYGASLVYIDENGEPAGPLYNYLKPYPEELSARFYSSSGHREQFSHQTASPALGSLNAGLQLYRVKHQLPSLYNRTRYVLHLPQFLSYLFSHEPFSEMTSIGCHTGLWDFAGQQYHPWVSREGWLGKLPPIAPTHHTTQVQLGDKTVQAGIGIHDSSAALVPYLLQFREPFILLSTGTWCISMNPFNHEPLTTEELQQDCLCYLRYDGRPVKSSRLFAGHAHEMAVQQIAAFFGEDPQHFKELPYDPQIAARLASSPEFSILALSRYENSSTAYHHLVLSLVKQQYHATRLVMGHTAVRRLFVDGGFARNNIYMHLLAKAFPEMEVYAATVSQASAVGAALVIHDSWNTGPVPVHLVQLKRYAETL</sequence>
<feature type="domain" description="Carbohydrate kinase FGGY N-terminal" evidence="4">
    <location>
        <begin position="6"/>
        <end position="194"/>
    </location>
</feature>
<dbReference type="RefSeq" id="WP_168806655.1">
    <property type="nucleotide sequence ID" value="NZ_CP051204.2"/>
</dbReference>
<comment type="similarity">
    <text evidence="1">Belongs to the FGGY kinase family.</text>
</comment>
<evidence type="ECO:0000313" key="7">
    <source>
        <dbReference type="EMBL" id="QJB39968.1"/>
    </source>
</evidence>
<reference evidence="6" key="2">
    <citation type="submission" date="2020-09" db="EMBL/GenBank/DDBJ databases">
        <authorList>
            <person name="Kittiwongwattana C."/>
        </authorList>
    </citation>
    <scope>NUCLEOTIDE SEQUENCE</scope>
    <source>
        <strain evidence="6">1310</strain>
    </source>
</reference>
<gene>
    <name evidence="7" type="ORF">HF324_19730</name>
    <name evidence="6" type="ORF">HF329_19855</name>
</gene>
<dbReference type="EMBL" id="CP051205">
    <property type="protein sequence ID" value="QJB33450.1"/>
    <property type="molecule type" value="Genomic_DNA"/>
</dbReference>
<dbReference type="Pfam" id="PF00370">
    <property type="entry name" value="FGGY_N"/>
    <property type="match status" value="1"/>
</dbReference>
<dbReference type="EMBL" id="CP051204">
    <property type="protein sequence ID" value="QJB39968.1"/>
    <property type="molecule type" value="Genomic_DNA"/>
</dbReference>
<dbReference type="GO" id="GO:0005997">
    <property type="term" value="P:xylulose metabolic process"/>
    <property type="evidence" value="ECO:0007669"/>
    <property type="project" value="TreeGrafter"/>
</dbReference>
<evidence type="ECO:0000313" key="8">
    <source>
        <dbReference type="Proteomes" id="UP000502421"/>
    </source>
</evidence>
<dbReference type="Pfam" id="PF21546">
    <property type="entry name" value="FGGY_C_2"/>
    <property type="match status" value="1"/>
</dbReference>
<dbReference type="KEGG" id="coy:HF329_19855"/>